<gene>
    <name evidence="1" type="ORF">ABW02_23255</name>
</gene>
<name>A0A0J1KVA7_NIACI</name>
<keyword evidence="2" id="KW-1185">Reference proteome</keyword>
<dbReference type="OrthoDB" id="2890091at2"/>
<sequence length="94" mass="11228">MPKYYPNFKTGEVVEAKKLWGKNKIDLYKEGYLVNFFKSNQYNGQEYFILRKKVGDYYQFEKVSRYGTTNKLPLFLIKGWTIVKAPEGVELRRD</sequence>
<accession>A0A0J1KVA7</accession>
<proteinExistence type="predicted"/>
<dbReference type="Proteomes" id="UP000036045">
    <property type="component" value="Unassembled WGS sequence"/>
</dbReference>
<evidence type="ECO:0000313" key="2">
    <source>
        <dbReference type="Proteomes" id="UP000036045"/>
    </source>
</evidence>
<dbReference type="PATRIC" id="fig|1397.4.peg.3778"/>
<reference evidence="1 2" key="1">
    <citation type="submission" date="2015-05" db="EMBL/GenBank/DDBJ databases">
        <title>Whole genome sequence and identification of bacterial endophytes from Costus igneus.</title>
        <authorList>
            <person name="Lee Y.P."/>
            <person name="Gan H.M."/>
            <person name="Eng W."/>
            <person name="Wheatley M.S."/>
            <person name="Caraballo A."/>
            <person name="Polter S."/>
            <person name="Savka M.A."/>
            <person name="Hudson A.O."/>
        </authorList>
    </citation>
    <scope>NUCLEOTIDE SEQUENCE [LARGE SCALE GENOMIC DNA]</scope>
    <source>
        <strain evidence="1 2">RIT379</strain>
    </source>
</reference>
<dbReference type="AlphaFoldDB" id="A0A0J1KVA7"/>
<dbReference type="RefSeq" id="WP_026675551.1">
    <property type="nucleotide sequence ID" value="NZ_JADYUA010000057.1"/>
</dbReference>
<organism evidence="1 2">
    <name type="scientific">Niallia circulans</name>
    <name type="common">Bacillus circulans</name>
    <dbReference type="NCBI Taxonomy" id="1397"/>
    <lineage>
        <taxon>Bacteria</taxon>
        <taxon>Bacillati</taxon>
        <taxon>Bacillota</taxon>
        <taxon>Bacilli</taxon>
        <taxon>Bacillales</taxon>
        <taxon>Bacillaceae</taxon>
        <taxon>Niallia</taxon>
    </lineage>
</organism>
<comment type="caution">
    <text evidence="1">The sequence shown here is derived from an EMBL/GenBank/DDBJ whole genome shotgun (WGS) entry which is preliminary data.</text>
</comment>
<protein>
    <submittedName>
        <fullName evidence="1">Uncharacterized protein</fullName>
    </submittedName>
</protein>
<evidence type="ECO:0000313" key="1">
    <source>
        <dbReference type="EMBL" id="KLV20650.1"/>
    </source>
</evidence>
<dbReference type="EMBL" id="LDPH01000038">
    <property type="protein sequence ID" value="KLV20650.1"/>
    <property type="molecule type" value="Genomic_DNA"/>
</dbReference>